<name>A0A8T0CHP8_CORYI</name>
<accession>A0A8T0CHP8</accession>
<evidence type="ECO:0000313" key="2">
    <source>
        <dbReference type="Proteomes" id="UP000806378"/>
    </source>
</evidence>
<dbReference type="EMBL" id="MU091059">
    <property type="protein sequence ID" value="KAF7847250.1"/>
    <property type="molecule type" value="Genomic_DNA"/>
</dbReference>
<proteinExistence type="predicted"/>
<organism evidence="1 2">
    <name type="scientific">Corymbia citriodora subsp. variegata</name>
    <dbReference type="NCBI Taxonomy" id="360336"/>
    <lineage>
        <taxon>Eukaryota</taxon>
        <taxon>Viridiplantae</taxon>
        <taxon>Streptophyta</taxon>
        <taxon>Embryophyta</taxon>
        <taxon>Tracheophyta</taxon>
        <taxon>Spermatophyta</taxon>
        <taxon>Magnoliopsida</taxon>
        <taxon>eudicotyledons</taxon>
        <taxon>Gunneridae</taxon>
        <taxon>Pentapetalae</taxon>
        <taxon>rosids</taxon>
        <taxon>malvids</taxon>
        <taxon>Myrtales</taxon>
        <taxon>Myrtaceae</taxon>
        <taxon>Myrtoideae</taxon>
        <taxon>Eucalypteae</taxon>
        <taxon>Corymbia</taxon>
    </lineage>
</organism>
<protein>
    <submittedName>
        <fullName evidence="1">Uncharacterized protein</fullName>
    </submittedName>
</protein>
<reference evidence="1" key="1">
    <citation type="submission" date="2020-05" db="EMBL/GenBank/DDBJ databases">
        <title>WGS assembly of Corymbia citriodora subspecies variegata.</title>
        <authorList>
            <person name="Barry K."/>
            <person name="Hundley H."/>
            <person name="Shu S."/>
            <person name="Jenkins J."/>
            <person name="Grimwood J."/>
            <person name="Baten A."/>
        </authorList>
    </citation>
    <scope>NUCLEOTIDE SEQUENCE</scope>
    <source>
        <strain evidence="1">CV2-018</strain>
    </source>
</reference>
<gene>
    <name evidence="1" type="ORF">BT93_L3153</name>
</gene>
<keyword evidence="2" id="KW-1185">Reference proteome</keyword>
<dbReference type="Gramene" id="rna-gnl|WGS:JABURB|Cocit.L3153.1">
    <property type="protein sequence ID" value="cds-KAF7847250.1"/>
    <property type="gene ID" value="gene-BT93_L3153"/>
</dbReference>
<sequence>MNNICRKLIHICRVTNASHSHPPFVQASL</sequence>
<comment type="caution">
    <text evidence="1">The sequence shown here is derived from an EMBL/GenBank/DDBJ whole genome shotgun (WGS) entry which is preliminary data.</text>
</comment>
<evidence type="ECO:0000313" key="1">
    <source>
        <dbReference type="EMBL" id="KAF7847250.1"/>
    </source>
</evidence>
<dbReference type="Proteomes" id="UP000806378">
    <property type="component" value="Unassembled WGS sequence"/>
</dbReference>
<dbReference type="AlphaFoldDB" id="A0A8T0CHP8"/>